<comment type="caution">
    <text evidence="4">The sequence shown here is derived from an EMBL/GenBank/DDBJ whole genome shotgun (WGS) entry which is preliminary data.</text>
</comment>
<feature type="transmembrane region" description="Helical" evidence="2">
    <location>
        <begin position="294"/>
        <end position="317"/>
    </location>
</feature>
<proteinExistence type="predicted"/>
<feature type="domain" description="Phage shock protein PspC N-terminal" evidence="3">
    <location>
        <begin position="45"/>
        <end position="97"/>
    </location>
</feature>
<dbReference type="SUPFAM" id="SSF81995">
    <property type="entry name" value="beta-sandwich domain of Sec23/24"/>
    <property type="match status" value="1"/>
</dbReference>
<keyword evidence="2" id="KW-0472">Membrane</keyword>
<dbReference type="EMBL" id="VULO01000013">
    <property type="protein sequence ID" value="MSS85168.1"/>
    <property type="molecule type" value="Genomic_DNA"/>
</dbReference>
<feature type="transmembrane region" description="Helical" evidence="2">
    <location>
        <begin position="69"/>
        <end position="95"/>
    </location>
</feature>
<keyword evidence="2" id="KW-0812">Transmembrane</keyword>
<evidence type="ECO:0000259" key="3">
    <source>
        <dbReference type="Pfam" id="PF04024"/>
    </source>
</evidence>
<feature type="transmembrane region" description="Helical" evidence="2">
    <location>
        <begin position="232"/>
        <end position="253"/>
    </location>
</feature>
<protein>
    <submittedName>
        <fullName evidence="4">PspC domain-containing protein</fullName>
    </submittedName>
</protein>
<keyword evidence="5" id="KW-1185">Reference proteome</keyword>
<dbReference type="Pfam" id="PF04024">
    <property type="entry name" value="PspC"/>
    <property type="match status" value="1"/>
</dbReference>
<dbReference type="AlphaFoldDB" id="A0A6N7WAH2"/>
<sequence length="466" mass="50265">MHRGRNSQIREGSGETLISFATKDRHSRNMKENPFFTGIRRTGWVRPEDRWIGGVCAELARKSGWDVSLIRGLVVIATLVFWFPLALYGAAWFLLPDARNGEILAEELMRGRFQGAQVGAIIAIIVGVANPMPPFGWHFWTFGVITVAIIAAVILISQNRNNKTSHQAQKGPDQMSTPPVPPPSPATPPHPQPQPRPTANTAPYQGAYTYAPVPPRPYSQPPTQQSKPISSAVGLAVLGVLFLLGAALVLAHVTGWPALNAFAGVGWAIWAAAALIIMGVVLAVGALRGRRGGWFLGFSIVAAMVLFPIGAGSAAVVNGPFYDLPFTAFGYNFNEAGVIYADHTDSEIDADASSVTLDLSNAPKEYDHDIHVDLDASNLTVITRKDQPISLTLDGSISNFSSQKQGVPIWGNDAPSRLAGFFTWSGESPTYDGEGIRLEIDMDASNVDWQVVDKHTPEISQSEGHN</sequence>
<reference evidence="4 5" key="1">
    <citation type="submission" date="2019-08" db="EMBL/GenBank/DDBJ databases">
        <title>In-depth cultivation of the pig gut microbiome towards novel bacterial diversity and tailored functional studies.</title>
        <authorList>
            <person name="Wylensek D."/>
            <person name="Hitch T.C.A."/>
            <person name="Clavel T."/>
        </authorList>
    </citation>
    <scope>NUCLEOTIDE SEQUENCE [LARGE SCALE GENOMIC DNA]</scope>
    <source>
        <strain evidence="4 5">WB03_NA08</strain>
    </source>
</reference>
<gene>
    <name evidence="4" type="ORF">FYJ24_10440</name>
</gene>
<organism evidence="4 5">
    <name type="scientific">Scrofimicrobium canadense</name>
    <dbReference type="NCBI Taxonomy" id="2652290"/>
    <lineage>
        <taxon>Bacteria</taxon>
        <taxon>Bacillati</taxon>
        <taxon>Actinomycetota</taxon>
        <taxon>Actinomycetes</taxon>
        <taxon>Actinomycetales</taxon>
        <taxon>Actinomycetaceae</taxon>
        <taxon>Scrofimicrobium</taxon>
    </lineage>
</organism>
<evidence type="ECO:0000313" key="4">
    <source>
        <dbReference type="EMBL" id="MSS85168.1"/>
    </source>
</evidence>
<feature type="compositionally biased region" description="Pro residues" evidence="1">
    <location>
        <begin position="178"/>
        <end position="196"/>
    </location>
</feature>
<feature type="transmembrane region" description="Helical" evidence="2">
    <location>
        <begin position="265"/>
        <end position="287"/>
    </location>
</feature>
<feature type="transmembrane region" description="Helical" evidence="2">
    <location>
        <begin position="139"/>
        <end position="157"/>
    </location>
</feature>
<evidence type="ECO:0000256" key="1">
    <source>
        <dbReference type="SAM" id="MobiDB-lite"/>
    </source>
</evidence>
<dbReference type="InterPro" id="IPR007168">
    <property type="entry name" value="Phageshock_PspC_N"/>
</dbReference>
<feature type="region of interest" description="Disordered" evidence="1">
    <location>
        <begin position="163"/>
        <end position="201"/>
    </location>
</feature>
<evidence type="ECO:0000313" key="5">
    <source>
        <dbReference type="Proteomes" id="UP000470875"/>
    </source>
</evidence>
<evidence type="ECO:0000256" key="2">
    <source>
        <dbReference type="SAM" id="Phobius"/>
    </source>
</evidence>
<dbReference type="Proteomes" id="UP000470875">
    <property type="component" value="Unassembled WGS sequence"/>
</dbReference>
<name>A0A6N7WAH2_9ACTO</name>
<accession>A0A6N7WAH2</accession>
<keyword evidence="2" id="KW-1133">Transmembrane helix</keyword>